<reference evidence="1 2" key="1">
    <citation type="submission" date="2019-07" db="EMBL/GenBank/DDBJ databases">
        <title>Whole genome shotgun sequence of Halolactibacillus miurensis NBRC 100873.</title>
        <authorList>
            <person name="Hosoyama A."/>
            <person name="Uohara A."/>
            <person name="Ohji S."/>
            <person name="Ichikawa N."/>
        </authorList>
    </citation>
    <scope>NUCLEOTIDE SEQUENCE [LARGE SCALE GENOMIC DNA]</scope>
    <source>
        <strain evidence="1 2">NBRC 100873</strain>
    </source>
</reference>
<proteinExistence type="predicted"/>
<dbReference type="InterPro" id="IPR025930">
    <property type="entry name" value="NETI"/>
</dbReference>
<comment type="caution">
    <text evidence="1">The sequence shown here is derived from an EMBL/GenBank/DDBJ whole genome shotgun (WGS) entry which is preliminary data.</text>
</comment>
<organism evidence="1 2">
    <name type="scientific">Halolactibacillus miurensis</name>
    <dbReference type="NCBI Taxonomy" id="306541"/>
    <lineage>
        <taxon>Bacteria</taxon>
        <taxon>Bacillati</taxon>
        <taxon>Bacillota</taxon>
        <taxon>Bacilli</taxon>
        <taxon>Bacillales</taxon>
        <taxon>Bacillaceae</taxon>
        <taxon>Halolactibacillus</taxon>
    </lineage>
</organism>
<protein>
    <recommendedName>
        <fullName evidence="3">NETI protein</fullName>
    </recommendedName>
</protein>
<accession>A0ABQ0VV91</accession>
<evidence type="ECO:0000313" key="2">
    <source>
        <dbReference type="Proteomes" id="UP000321773"/>
    </source>
</evidence>
<gene>
    <name evidence="1" type="ORF">HMI01_20550</name>
</gene>
<dbReference type="Pfam" id="PF14044">
    <property type="entry name" value="NETI"/>
    <property type="match status" value="1"/>
</dbReference>
<evidence type="ECO:0000313" key="1">
    <source>
        <dbReference type="EMBL" id="GEM05067.1"/>
    </source>
</evidence>
<keyword evidence="2" id="KW-1185">Reference proteome</keyword>
<sequence>MPVRRVEKPIFEEVLENGSKVNKVVSSDISFDAILIKDEQ</sequence>
<evidence type="ECO:0008006" key="3">
    <source>
        <dbReference type="Google" id="ProtNLM"/>
    </source>
</evidence>
<name>A0ABQ0VV91_9BACI</name>
<dbReference type="EMBL" id="BJWJ01000023">
    <property type="protein sequence ID" value="GEM05067.1"/>
    <property type="molecule type" value="Genomic_DNA"/>
</dbReference>
<dbReference type="Proteomes" id="UP000321773">
    <property type="component" value="Unassembled WGS sequence"/>
</dbReference>